<name>A0A1C0B789_9BACT</name>
<feature type="signal peptide" evidence="1">
    <location>
        <begin position="1"/>
        <end position="17"/>
    </location>
</feature>
<dbReference type="OrthoDB" id="5368587at2"/>
<evidence type="ECO:0000313" key="2">
    <source>
        <dbReference type="EMBL" id="OCL99447.1"/>
    </source>
</evidence>
<protein>
    <recommendedName>
        <fullName evidence="4">DUF4177 domain-containing protein</fullName>
    </recommendedName>
</protein>
<evidence type="ECO:0008006" key="4">
    <source>
        <dbReference type="Google" id="ProtNLM"/>
    </source>
</evidence>
<gene>
    <name evidence="2" type="ORF">AAX29_01261</name>
</gene>
<keyword evidence="1" id="KW-0732">Signal</keyword>
<feature type="chain" id="PRO_5008643502" description="DUF4177 domain-containing protein" evidence="1">
    <location>
        <begin position="18"/>
        <end position="93"/>
    </location>
</feature>
<proteinExistence type="predicted"/>
<evidence type="ECO:0000313" key="3">
    <source>
        <dbReference type="Proteomes" id="UP000093281"/>
    </source>
</evidence>
<evidence type="ECO:0000256" key="1">
    <source>
        <dbReference type="SAM" id="SignalP"/>
    </source>
</evidence>
<organism evidence="2 3">
    <name type="scientific">Aliarcobacter thereius</name>
    <dbReference type="NCBI Taxonomy" id="544718"/>
    <lineage>
        <taxon>Bacteria</taxon>
        <taxon>Pseudomonadati</taxon>
        <taxon>Campylobacterota</taxon>
        <taxon>Epsilonproteobacteria</taxon>
        <taxon>Campylobacterales</taxon>
        <taxon>Arcobacteraceae</taxon>
        <taxon>Aliarcobacter</taxon>
    </lineage>
</organism>
<dbReference type="RefSeq" id="WP_066186368.1">
    <property type="nucleotide sequence ID" value="NZ_LCUJ01000003.1"/>
</dbReference>
<comment type="caution">
    <text evidence="2">The sequence shown here is derived from an EMBL/GenBank/DDBJ whole genome shotgun (WGS) entry which is preliminary data.</text>
</comment>
<sequence length="93" mass="10584">MIKIFLAFLVLAGIASATEVAICQFKTEYSGFAEDKMTCPGSFEKVTTIKDMYADGWKFKGSYRTNMYEAGGQYRGTKVIKEYTYLVMEKEDK</sequence>
<dbReference type="EMBL" id="LCUJ01000003">
    <property type="protein sequence ID" value="OCL99447.1"/>
    <property type="molecule type" value="Genomic_DNA"/>
</dbReference>
<dbReference type="AlphaFoldDB" id="A0A1C0B789"/>
<reference evidence="3" key="1">
    <citation type="submission" date="2015-05" db="EMBL/GenBank/DDBJ databases">
        <authorList>
            <person name="Rovetto F."/>
            <person name="Cocolin L."/>
            <person name="Illeghems K."/>
            <person name="Van Nieuwerburgh F."/>
            <person name="Houf K."/>
        </authorList>
    </citation>
    <scope>NUCLEOTIDE SEQUENCE [LARGE SCALE GENOMIC DNA]</scope>
    <source>
        <strain evidence="3">DU22</strain>
    </source>
</reference>
<dbReference type="Proteomes" id="UP000093281">
    <property type="component" value="Unassembled WGS sequence"/>
</dbReference>
<accession>A0A1C0B789</accession>